<organism evidence="1 2">
    <name type="scientific">Pseudomassariella vexata</name>
    <dbReference type="NCBI Taxonomy" id="1141098"/>
    <lineage>
        <taxon>Eukaryota</taxon>
        <taxon>Fungi</taxon>
        <taxon>Dikarya</taxon>
        <taxon>Ascomycota</taxon>
        <taxon>Pezizomycotina</taxon>
        <taxon>Sordariomycetes</taxon>
        <taxon>Xylariomycetidae</taxon>
        <taxon>Amphisphaeriales</taxon>
        <taxon>Pseudomassariaceae</taxon>
        <taxon>Pseudomassariella</taxon>
    </lineage>
</organism>
<reference evidence="1 2" key="1">
    <citation type="submission" date="2016-07" db="EMBL/GenBank/DDBJ databases">
        <title>Pervasive Adenine N6-methylation of Active Genes in Fungi.</title>
        <authorList>
            <consortium name="DOE Joint Genome Institute"/>
            <person name="Mondo S.J."/>
            <person name="Dannebaum R.O."/>
            <person name="Kuo R.C."/>
            <person name="Labutti K."/>
            <person name="Haridas S."/>
            <person name="Kuo A."/>
            <person name="Salamov A."/>
            <person name="Ahrendt S.R."/>
            <person name="Lipzen A."/>
            <person name="Sullivan W."/>
            <person name="Andreopoulos W.B."/>
            <person name="Clum A."/>
            <person name="Lindquist E."/>
            <person name="Daum C."/>
            <person name="Ramamoorthy G.K."/>
            <person name="Gryganskyi A."/>
            <person name="Culley D."/>
            <person name="Magnuson J.K."/>
            <person name="James T.Y."/>
            <person name="O'Malley M.A."/>
            <person name="Stajich J.E."/>
            <person name="Spatafora J.W."/>
            <person name="Visel A."/>
            <person name="Grigoriev I.V."/>
        </authorList>
    </citation>
    <scope>NUCLEOTIDE SEQUENCE [LARGE SCALE GENOMIC DNA]</scope>
    <source>
        <strain evidence="1 2">CBS 129021</strain>
    </source>
</reference>
<sequence>MFPLEPKQTSFSHAAFASNNSCLICFSPWQGAFTSFVVGGLFKSSRCPSLEAFVQIPVVSSGFPRRTVLECRRWGDIHGNCHKQFPLNNPDWTTNDDIPGPTNPSDYIHCAEVPHFVGFVELRAGAKTVCRSDQCDERMRLERVQTKISEIMISSGFTGSSIIFLLRT</sequence>
<name>A0A1Y2E030_9PEZI</name>
<keyword evidence="2" id="KW-1185">Reference proteome</keyword>
<gene>
    <name evidence="1" type="ORF">BCR38DRAFT_431234</name>
</gene>
<dbReference type="AlphaFoldDB" id="A0A1Y2E030"/>
<accession>A0A1Y2E030</accession>
<dbReference type="Proteomes" id="UP000193689">
    <property type="component" value="Unassembled WGS sequence"/>
</dbReference>
<dbReference type="EMBL" id="MCFJ01000006">
    <property type="protein sequence ID" value="ORY64892.1"/>
    <property type="molecule type" value="Genomic_DNA"/>
</dbReference>
<protein>
    <submittedName>
        <fullName evidence="1">Uncharacterized protein</fullName>
    </submittedName>
</protein>
<comment type="caution">
    <text evidence="1">The sequence shown here is derived from an EMBL/GenBank/DDBJ whole genome shotgun (WGS) entry which is preliminary data.</text>
</comment>
<evidence type="ECO:0000313" key="1">
    <source>
        <dbReference type="EMBL" id="ORY64892.1"/>
    </source>
</evidence>
<dbReference type="RefSeq" id="XP_040716044.1">
    <property type="nucleotide sequence ID" value="XM_040860088.1"/>
</dbReference>
<proteinExistence type="predicted"/>
<evidence type="ECO:0000313" key="2">
    <source>
        <dbReference type="Proteomes" id="UP000193689"/>
    </source>
</evidence>
<dbReference type="GeneID" id="63776300"/>
<dbReference type="InParanoid" id="A0A1Y2E030"/>